<keyword evidence="2" id="KW-1185">Reference proteome</keyword>
<evidence type="ECO:0000313" key="2">
    <source>
        <dbReference type="Proteomes" id="UP001149165"/>
    </source>
</evidence>
<evidence type="ECO:0000313" key="1">
    <source>
        <dbReference type="EMBL" id="KAJ5093341.1"/>
    </source>
</evidence>
<dbReference type="EMBL" id="JAPQKH010000006">
    <property type="protein sequence ID" value="KAJ5093341.1"/>
    <property type="molecule type" value="Genomic_DNA"/>
</dbReference>
<comment type="caution">
    <text evidence="1">The sequence shown here is derived from an EMBL/GenBank/DDBJ whole genome shotgun (WGS) entry which is preliminary data.</text>
</comment>
<dbReference type="Proteomes" id="UP001149165">
    <property type="component" value="Unassembled WGS sequence"/>
</dbReference>
<dbReference type="OrthoDB" id="10404508at2759"/>
<gene>
    <name evidence="1" type="ORF">N7456_009202</name>
</gene>
<dbReference type="AlphaFoldDB" id="A0A9W9F4I0"/>
<protein>
    <submittedName>
        <fullName evidence="1">Uncharacterized protein</fullName>
    </submittedName>
</protein>
<sequence length="240" mass="27423">MSQGAREMEGYSTYRDYLSGLPVEKFVCRGEEFYAPADERCRIRLRAWFQGQMHPTFIEQTTRTTDFPAGASCTFDLSTEEPLLIKQVVAMALTGDYQVPTEFGTREITTSIDQREEEGGQHSMRVGGDQDTEFLRTSVYFHILMYCLTRRYCIVPVQMRSWSKMVGALNRDIKWLPATIREVYTSPTFPADDLSLRKVVVNLSKGIKLGDQSMDTLTILNDAVFEEISAFKRDLSMAIM</sequence>
<organism evidence="1 2">
    <name type="scientific">Penicillium angulare</name>
    <dbReference type="NCBI Taxonomy" id="116970"/>
    <lineage>
        <taxon>Eukaryota</taxon>
        <taxon>Fungi</taxon>
        <taxon>Dikarya</taxon>
        <taxon>Ascomycota</taxon>
        <taxon>Pezizomycotina</taxon>
        <taxon>Eurotiomycetes</taxon>
        <taxon>Eurotiomycetidae</taxon>
        <taxon>Eurotiales</taxon>
        <taxon>Aspergillaceae</taxon>
        <taxon>Penicillium</taxon>
    </lineage>
</organism>
<reference evidence="1" key="2">
    <citation type="journal article" date="2023" name="IMA Fungus">
        <title>Comparative genomic study of the Penicillium genus elucidates a diverse pangenome and 15 lateral gene transfer events.</title>
        <authorList>
            <person name="Petersen C."/>
            <person name="Sorensen T."/>
            <person name="Nielsen M.R."/>
            <person name="Sondergaard T.E."/>
            <person name="Sorensen J.L."/>
            <person name="Fitzpatrick D.A."/>
            <person name="Frisvad J.C."/>
            <person name="Nielsen K.L."/>
        </authorList>
    </citation>
    <scope>NUCLEOTIDE SEQUENCE</scope>
    <source>
        <strain evidence="1">IBT 30069</strain>
    </source>
</reference>
<reference evidence="1" key="1">
    <citation type="submission" date="2022-11" db="EMBL/GenBank/DDBJ databases">
        <authorList>
            <person name="Petersen C."/>
        </authorList>
    </citation>
    <scope>NUCLEOTIDE SEQUENCE</scope>
    <source>
        <strain evidence="1">IBT 30069</strain>
    </source>
</reference>
<accession>A0A9W9F4I0</accession>
<name>A0A9W9F4I0_9EURO</name>
<proteinExistence type="predicted"/>